<evidence type="ECO:0000256" key="1">
    <source>
        <dbReference type="ARBA" id="ARBA00004196"/>
    </source>
</evidence>
<evidence type="ECO:0000313" key="4">
    <source>
        <dbReference type="EMBL" id="REF94856.1"/>
    </source>
</evidence>
<feature type="chain" id="PRO_5017728144" evidence="2">
    <location>
        <begin position="25"/>
        <end position="326"/>
    </location>
</feature>
<dbReference type="PANTHER" id="PTHR30036:SF8">
    <property type="entry name" value="ABC-TYPE SUGAR TRANSPORT SYSTEM PERIPLASMIC COMPONENT-LIKE PROTEIN"/>
    <property type="match status" value="1"/>
</dbReference>
<evidence type="ECO:0000313" key="5">
    <source>
        <dbReference type="Proteomes" id="UP000256913"/>
    </source>
</evidence>
<dbReference type="CDD" id="cd01536">
    <property type="entry name" value="PBP1_ABC_sugar_binding-like"/>
    <property type="match status" value="1"/>
</dbReference>
<dbReference type="AlphaFoldDB" id="A0A3D9ZBQ7"/>
<keyword evidence="2" id="KW-0732">Signal</keyword>
<dbReference type="GO" id="GO:0030288">
    <property type="term" value="C:outer membrane-bounded periplasmic space"/>
    <property type="evidence" value="ECO:0007669"/>
    <property type="project" value="TreeGrafter"/>
</dbReference>
<dbReference type="Proteomes" id="UP000256913">
    <property type="component" value="Unassembled WGS sequence"/>
</dbReference>
<dbReference type="Gene3D" id="3.40.50.2300">
    <property type="match status" value="2"/>
</dbReference>
<keyword evidence="5" id="KW-1185">Reference proteome</keyword>
<dbReference type="SUPFAM" id="SSF53822">
    <property type="entry name" value="Periplasmic binding protein-like I"/>
    <property type="match status" value="1"/>
</dbReference>
<reference evidence="4 5" key="1">
    <citation type="submission" date="2018-08" db="EMBL/GenBank/DDBJ databases">
        <title>Sequencing the genomes of 1000 actinobacteria strains.</title>
        <authorList>
            <person name="Klenk H.-P."/>
        </authorList>
    </citation>
    <scope>NUCLEOTIDE SEQUENCE [LARGE SCALE GENOMIC DNA]</scope>
    <source>
        <strain evidence="4 5">DSM 44099</strain>
    </source>
</reference>
<evidence type="ECO:0000256" key="2">
    <source>
        <dbReference type="SAM" id="SignalP"/>
    </source>
</evidence>
<dbReference type="PANTHER" id="PTHR30036">
    <property type="entry name" value="D-XYLOSE-BINDING PERIPLASMIC PROTEIN"/>
    <property type="match status" value="1"/>
</dbReference>
<dbReference type="OrthoDB" id="9781890at2"/>
<comment type="caution">
    <text evidence="4">The sequence shown here is derived from an EMBL/GenBank/DDBJ whole genome shotgun (WGS) entry which is preliminary data.</text>
</comment>
<dbReference type="GO" id="GO:0030246">
    <property type="term" value="F:carbohydrate binding"/>
    <property type="evidence" value="ECO:0007669"/>
    <property type="project" value="TreeGrafter"/>
</dbReference>
<keyword evidence="4" id="KW-0762">Sugar transport</keyword>
<dbReference type="Pfam" id="PF13407">
    <property type="entry name" value="Peripla_BP_4"/>
    <property type="match status" value="1"/>
</dbReference>
<dbReference type="RefSeq" id="WP_116066613.1">
    <property type="nucleotide sequence ID" value="NZ_BONB01000001.1"/>
</dbReference>
<feature type="signal peptide" evidence="2">
    <location>
        <begin position="1"/>
        <end position="24"/>
    </location>
</feature>
<dbReference type="InterPro" id="IPR050555">
    <property type="entry name" value="Bact_Solute-Bind_Prot2"/>
</dbReference>
<gene>
    <name evidence="4" type="ORF">DFJ67_0801</name>
</gene>
<comment type="subcellular location">
    <subcellularLocation>
        <location evidence="1">Cell envelope</location>
    </subcellularLocation>
</comment>
<name>A0A3D9ZBQ7_9ACTN</name>
<sequence>MSRRNRALPLATCALTLAALTACAANPNEGKAAPADSSTAATTSAPLTSAEFVNPLPQYPAWRTIGDCMKEAAGARGIDFTESGPTGGALDATKMIQQIQQATANKKGAIITFPASDAFTPVLQQAQKAGIITGTLYGEGGDVVVGPNYTDLGKMYVDAIAKRPGQQNLGLMAQSDTGQAKQWADGVAAAAKATSNVKVVGTVYTNDDAAKALDQANALLTAHPEINVIASHMGSVTPGVVAAIKARSLVGRVALVASGADNGGKEAVADGIAYGAWLQGLCEEGKTVLNAVADKAEGKTVAAHIDAKETIGTKEDLTTLLGQGWG</sequence>
<accession>A0A3D9ZBQ7</accession>
<keyword evidence="4" id="KW-0813">Transport</keyword>
<dbReference type="PROSITE" id="PS51257">
    <property type="entry name" value="PROKAR_LIPOPROTEIN"/>
    <property type="match status" value="1"/>
</dbReference>
<protein>
    <submittedName>
        <fullName evidence="4">ABC-type sugar transport system substrate-binding protein</fullName>
    </submittedName>
</protein>
<feature type="domain" description="Periplasmic binding protein" evidence="3">
    <location>
        <begin position="52"/>
        <end position="299"/>
    </location>
</feature>
<dbReference type="InterPro" id="IPR025997">
    <property type="entry name" value="SBP_2_dom"/>
</dbReference>
<proteinExistence type="predicted"/>
<dbReference type="EMBL" id="QUMQ01000001">
    <property type="protein sequence ID" value="REF94856.1"/>
    <property type="molecule type" value="Genomic_DNA"/>
</dbReference>
<organism evidence="4 5">
    <name type="scientific">Asanoa ferruginea</name>
    <dbReference type="NCBI Taxonomy" id="53367"/>
    <lineage>
        <taxon>Bacteria</taxon>
        <taxon>Bacillati</taxon>
        <taxon>Actinomycetota</taxon>
        <taxon>Actinomycetes</taxon>
        <taxon>Micromonosporales</taxon>
        <taxon>Micromonosporaceae</taxon>
        <taxon>Asanoa</taxon>
    </lineage>
</organism>
<dbReference type="InterPro" id="IPR028082">
    <property type="entry name" value="Peripla_BP_I"/>
</dbReference>
<evidence type="ECO:0000259" key="3">
    <source>
        <dbReference type="Pfam" id="PF13407"/>
    </source>
</evidence>